<keyword evidence="3" id="KW-1185">Reference proteome</keyword>
<reference evidence="2 3" key="1">
    <citation type="submission" date="2023-11" db="EMBL/GenBank/DDBJ databases">
        <title>Gilvimarinus fulvus sp. nov., isolated from the surface of Kelp.</title>
        <authorList>
            <person name="Sun Y.Y."/>
            <person name="Gong Y."/>
            <person name="Du Z.J."/>
        </authorList>
    </citation>
    <scope>NUCLEOTIDE SEQUENCE [LARGE SCALE GENOMIC DNA]</scope>
    <source>
        <strain evidence="2 3">SDUM040013</strain>
    </source>
</reference>
<feature type="transmembrane region" description="Helical" evidence="1">
    <location>
        <begin position="111"/>
        <end position="132"/>
    </location>
</feature>
<evidence type="ECO:0000313" key="2">
    <source>
        <dbReference type="EMBL" id="MDX6851298.1"/>
    </source>
</evidence>
<sequence length="143" mass="15963">MKLNLDRTIIFWGALDLVYVVWAVGLAIYHGNIPYYTNFVTDLDAAKSFGAAYPVTLTVVGHLMKASVIVSAILMLFKMKAGVYLSLAQAPFRFFLIIPPTAFFVVSLKQFVPALCIVLLSAVIVVEITKVYTQIRWLRKMAT</sequence>
<feature type="transmembrane region" description="Helical" evidence="1">
    <location>
        <begin position="84"/>
        <end position="105"/>
    </location>
</feature>
<accession>A0ABU4S5W7</accession>
<keyword evidence="1" id="KW-0812">Transmembrane</keyword>
<keyword evidence="1" id="KW-0472">Membrane</keyword>
<name>A0ABU4S5W7_9GAMM</name>
<keyword evidence="1" id="KW-1133">Transmembrane helix</keyword>
<protein>
    <submittedName>
        <fullName evidence="2">Uncharacterized protein</fullName>
    </submittedName>
</protein>
<gene>
    <name evidence="2" type="ORF">SCD92_18110</name>
</gene>
<evidence type="ECO:0000313" key="3">
    <source>
        <dbReference type="Proteomes" id="UP001273505"/>
    </source>
</evidence>
<feature type="transmembrane region" description="Helical" evidence="1">
    <location>
        <begin position="9"/>
        <end position="31"/>
    </location>
</feature>
<evidence type="ECO:0000256" key="1">
    <source>
        <dbReference type="SAM" id="Phobius"/>
    </source>
</evidence>
<proteinExistence type="predicted"/>
<feature type="transmembrane region" description="Helical" evidence="1">
    <location>
        <begin position="51"/>
        <end position="77"/>
    </location>
</feature>
<comment type="caution">
    <text evidence="2">The sequence shown here is derived from an EMBL/GenBank/DDBJ whole genome shotgun (WGS) entry which is preliminary data.</text>
</comment>
<dbReference type="EMBL" id="JAXAFO010000047">
    <property type="protein sequence ID" value="MDX6851298.1"/>
    <property type="molecule type" value="Genomic_DNA"/>
</dbReference>
<organism evidence="2 3">
    <name type="scientific">Gilvimarinus gilvus</name>
    <dbReference type="NCBI Taxonomy" id="3058038"/>
    <lineage>
        <taxon>Bacteria</taxon>
        <taxon>Pseudomonadati</taxon>
        <taxon>Pseudomonadota</taxon>
        <taxon>Gammaproteobacteria</taxon>
        <taxon>Cellvibrionales</taxon>
        <taxon>Cellvibrionaceae</taxon>
        <taxon>Gilvimarinus</taxon>
    </lineage>
</organism>
<dbReference type="RefSeq" id="WP_302721136.1">
    <property type="nucleotide sequence ID" value="NZ_JAULRU010000256.1"/>
</dbReference>
<dbReference type="Proteomes" id="UP001273505">
    <property type="component" value="Unassembled WGS sequence"/>
</dbReference>